<dbReference type="EMBL" id="GBRH01217294">
    <property type="protein sequence ID" value="JAD80601.1"/>
    <property type="molecule type" value="Transcribed_RNA"/>
</dbReference>
<proteinExistence type="predicted"/>
<organism evidence="1">
    <name type="scientific">Arundo donax</name>
    <name type="common">Giant reed</name>
    <name type="synonym">Donax arundinaceus</name>
    <dbReference type="NCBI Taxonomy" id="35708"/>
    <lineage>
        <taxon>Eukaryota</taxon>
        <taxon>Viridiplantae</taxon>
        <taxon>Streptophyta</taxon>
        <taxon>Embryophyta</taxon>
        <taxon>Tracheophyta</taxon>
        <taxon>Spermatophyta</taxon>
        <taxon>Magnoliopsida</taxon>
        <taxon>Liliopsida</taxon>
        <taxon>Poales</taxon>
        <taxon>Poaceae</taxon>
        <taxon>PACMAD clade</taxon>
        <taxon>Arundinoideae</taxon>
        <taxon>Arundineae</taxon>
        <taxon>Arundo</taxon>
    </lineage>
</organism>
<protein>
    <submittedName>
        <fullName evidence="1">Uncharacterized protein</fullName>
    </submittedName>
</protein>
<dbReference type="AlphaFoldDB" id="A0A0A9CYH7"/>
<sequence length="54" mass="6298">MPPCRCRPGARAREREGAKLFCRVRELDPEPGVPCFLGRKKEAEEKKRAFLQRK</sequence>
<accession>A0A0A9CYH7</accession>
<evidence type="ECO:0000313" key="1">
    <source>
        <dbReference type="EMBL" id="JAD80601.1"/>
    </source>
</evidence>
<name>A0A0A9CYH7_ARUDO</name>
<reference evidence="1" key="1">
    <citation type="submission" date="2014-09" db="EMBL/GenBank/DDBJ databases">
        <authorList>
            <person name="Magalhaes I.L.F."/>
            <person name="Oliveira U."/>
            <person name="Santos F.R."/>
            <person name="Vidigal T.H.D.A."/>
            <person name="Brescovit A.D."/>
            <person name="Santos A.J."/>
        </authorList>
    </citation>
    <scope>NUCLEOTIDE SEQUENCE</scope>
    <source>
        <tissue evidence="1">Shoot tissue taken approximately 20 cm above the soil surface</tissue>
    </source>
</reference>
<reference evidence="1" key="2">
    <citation type="journal article" date="2015" name="Data Brief">
        <title>Shoot transcriptome of the giant reed, Arundo donax.</title>
        <authorList>
            <person name="Barrero R.A."/>
            <person name="Guerrero F.D."/>
            <person name="Moolhuijzen P."/>
            <person name="Goolsby J.A."/>
            <person name="Tidwell J."/>
            <person name="Bellgard S.E."/>
            <person name="Bellgard M.I."/>
        </authorList>
    </citation>
    <scope>NUCLEOTIDE SEQUENCE</scope>
    <source>
        <tissue evidence="1">Shoot tissue taken approximately 20 cm above the soil surface</tissue>
    </source>
</reference>